<dbReference type="FunFam" id="2.40.110.10:FF:000001">
    <property type="entry name" value="Acyl-CoA dehydrogenase, mitochondrial"/>
    <property type="match status" value="1"/>
</dbReference>
<comment type="cofactor">
    <cofactor evidence="1 9">
        <name>FAD</name>
        <dbReference type="ChEBI" id="CHEBI:57692"/>
    </cofactor>
</comment>
<keyword evidence="14" id="KW-1185">Reference proteome</keyword>
<dbReference type="Gene3D" id="1.10.540.10">
    <property type="entry name" value="Acyl-CoA dehydrogenase/oxidase, N-terminal domain"/>
    <property type="match status" value="1"/>
</dbReference>
<dbReference type="InterPro" id="IPR037069">
    <property type="entry name" value="AcylCoA_DH/ox_N_sf"/>
</dbReference>
<dbReference type="InterPro" id="IPR009100">
    <property type="entry name" value="AcylCoA_DH/oxidase_NM_dom_sf"/>
</dbReference>
<evidence type="ECO:0000256" key="5">
    <source>
        <dbReference type="ARBA" id="ARBA00022827"/>
    </source>
</evidence>
<evidence type="ECO:0000259" key="12">
    <source>
        <dbReference type="Pfam" id="PF02771"/>
    </source>
</evidence>
<dbReference type="InterPro" id="IPR009075">
    <property type="entry name" value="AcylCo_DH/oxidase_C"/>
</dbReference>
<dbReference type="EC" id="1.3.8.10" evidence="7"/>
<accession>A0A179D896</accession>
<dbReference type="GO" id="GO:0003995">
    <property type="term" value="F:acyl-CoA dehydrogenase activity"/>
    <property type="evidence" value="ECO:0007669"/>
    <property type="project" value="InterPro"/>
</dbReference>
<dbReference type="SUPFAM" id="SSF56645">
    <property type="entry name" value="Acyl-CoA dehydrogenase NM domain-like"/>
    <property type="match status" value="1"/>
</dbReference>
<comment type="subunit">
    <text evidence="3">Homotetramer.</text>
</comment>
<evidence type="ECO:0000256" key="1">
    <source>
        <dbReference type="ARBA" id="ARBA00001974"/>
    </source>
</evidence>
<dbReference type="AlphaFoldDB" id="A0A179D896"/>
<dbReference type="RefSeq" id="WP_068668338.1">
    <property type="nucleotide sequence ID" value="NZ_LWLG01000001.1"/>
</dbReference>
<evidence type="ECO:0000259" key="11">
    <source>
        <dbReference type="Pfam" id="PF02770"/>
    </source>
</evidence>
<feature type="domain" description="Acyl-CoA oxidase/dehydrogenase middle" evidence="11">
    <location>
        <begin position="122"/>
        <end position="217"/>
    </location>
</feature>
<reference evidence="13 14" key="1">
    <citation type="submission" date="2016-04" db="EMBL/GenBank/DDBJ databases">
        <title>Genome analysis of Thermosulfurimonas dismutans, the first thermophilic sulfur-disproportionating bacterium of the phylum Thermodesulfobacteria.</title>
        <authorList>
            <person name="Mardanov A.V."/>
            <person name="Beletsky A.V."/>
            <person name="Kadnikov V.V."/>
            <person name="Slobodkin A.I."/>
            <person name="Ravin N.V."/>
        </authorList>
    </citation>
    <scope>NUCLEOTIDE SEQUENCE [LARGE SCALE GENOMIC DNA]</scope>
    <source>
        <strain evidence="13 14">S95</strain>
    </source>
</reference>
<evidence type="ECO:0000256" key="3">
    <source>
        <dbReference type="ARBA" id="ARBA00011881"/>
    </source>
</evidence>
<evidence type="ECO:0000256" key="9">
    <source>
        <dbReference type="RuleBase" id="RU362125"/>
    </source>
</evidence>
<sequence>MLSYFLSEEEEILVDLVNQIGREYILPYARDWDEEETYDPRPIRALAKADLLGVVIPKEYGGLGFGSFALCLAVEHLSKYCTGVATTYAASFLGAYPILLFGNQEQKAKYLPEVAAGRRLCAFALTEPQAGSDAAAIQTRAEQDGDYYVLNGIKQWITNGGIADIYIVIALTDLKKGARGASAFIVERGDPGFSVGRKEKKMGLRASVTTELFFTNCRIPKNRLLGREGMGFIIALKTLDYARVGVGAQAVGLAQGAMELALKHARTRVQFGQPIYNFQAVSHTFAEMAMRIEAARSLVYQTAKNIDAGAKEISGPSAMAKAFATDVAMWVTERAVQMMGGYGYMRDFLAEKMMRDAKCLQIYEGTNEIQRNVIARELLKYYRD</sequence>
<dbReference type="Gene3D" id="2.40.110.10">
    <property type="entry name" value="Butyryl-CoA Dehydrogenase, subunit A, domain 2"/>
    <property type="match status" value="1"/>
</dbReference>
<dbReference type="Gene3D" id="1.20.140.10">
    <property type="entry name" value="Butyryl-CoA Dehydrogenase, subunit A, domain 3"/>
    <property type="match status" value="1"/>
</dbReference>
<dbReference type="EMBL" id="LWLG01000001">
    <property type="protein sequence ID" value="OAQ21662.1"/>
    <property type="molecule type" value="Genomic_DNA"/>
</dbReference>
<dbReference type="Pfam" id="PF02770">
    <property type="entry name" value="Acyl-CoA_dh_M"/>
    <property type="match status" value="1"/>
</dbReference>
<comment type="similarity">
    <text evidence="2 9">Belongs to the acyl-CoA dehydrogenase family.</text>
</comment>
<dbReference type="PANTHER" id="PTHR43884:SF12">
    <property type="entry name" value="ISOVALERYL-COA DEHYDROGENASE, MITOCHONDRIAL-RELATED"/>
    <property type="match status" value="1"/>
</dbReference>
<dbReference type="FunFam" id="1.20.140.10:FF:000004">
    <property type="entry name" value="Acyl-CoA dehydrogenase FadE25"/>
    <property type="match status" value="1"/>
</dbReference>
<dbReference type="Proteomes" id="UP000078390">
    <property type="component" value="Unassembled WGS sequence"/>
</dbReference>
<dbReference type="InterPro" id="IPR013786">
    <property type="entry name" value="AcylCoA_DH/ox_N"/>
</dbReference>
<dbReference type="Pfam" id="PF00441">
    <property type="entry name" value="Acyl-CoA_dh_1"/>
    <property type="match status" value="1"/>
</dbReference>
<evidence type="ECO:0000256" key="2">
    <source>
        <dbReference type="ARBA" id="ARBA00009347"/>
    </source>
</evidence>
<dbReference type="Pfam" id="PF02771">
    <property type="entry name" value="Acyl-CoA_dh_N"/>
    <property type="match status" value="1"/>
</dbReference>
<evidence type="ECO:0000256" key="8">
    <source>
        <dbReference type="ARBA" id="ARBA00072305"/>
    </source>
</evidence>
<proteinExistence type="inferred from homology"/>
<gene>
    <name evidence="13" type="ORF">TDIS_0180</name>
</gene>
<comment type="caution">
    <text evidence="13">The sequence shown here is derived from an EMBL/GenBank/DDBJ whole genome shotgun (WGS) entry which is preliminary data.</text>
</comment>
<dbReference type="FunFam" id="1.10.540.10:FF:000026">
    <property type="entry name" value="Acyl-CoA dehydrogenase medium chain"/>
    <property type="match status" value="1"/>
</dbReference>
<evidence type="ECO:0000313" key="14">
    <source>
        <dbReference type="Proteomes" id="UP000078390"/>
    </source>
</evidence>
<dbReference type="PIRSF" id="PIRSF016578">
    <property type="entry name" value="HsaA"/>
    <property type="match status" value="1"/>
</dbReference>
<dbReference type="InterPro" id="IPR006089">
    <property type="entry name" value="Acyl-CoA_DH_CS"/>
</dbReference>
<dbReference type="STRING" id="999894.TDIS_0180"/>
<feature type="domain" description="Acyl-CoA dehydrogenase/oxidase N-terminal" evidence="12">
    <location>
        <begin position="7"/>
        <end position="117"/>
    </location>
</feature>
<dbReference type="PANTHER" id="PTHR43884">
    <property type="entry name" value="ACYL-COA DEHYDROGENASE"/>
    <property type="match status" value="1"/>
</dbReference>
<evidence type="ECO:0000256" key="6">
    <source>
        <dbReference type="ARBA" id="ARBA00023002"/>
    </source>
</evidence>
<dbReference type="PROSITE" id="PS00072">
    <property type="entry name" value="ACYL_COA_DH_1"/>
    <property type="match status" value="1"/>
</dbReference>
<dbReference type="InterPro" id="IPR006091">
    <property type="entry name" value="Acyl-CoA_Oxase/DH_mid-dom"/>
</dbReference>
<dbReference type="InterPro" id="IPR036250">
    <property type="entry name" value="AcylCo_DH-like_C"/>
</dbReference>
<feature type="domain" description="Acyl-CoA dehydrogenase/oxidase C-terminal" evidence="10">
    <location>
        <begin position="229"/>
        <end position="379"/>
    </location>
</feature>
<dbReference type="SUPFAM" id="SSF47203">
    <property type="entry name" value="Acyl-CoA dehydrogenase C-terminal domain-like"/>
    <property type="match status" value="1"/>
</dbReference>
<keyword evidence="4 9" id="KW-0285">Flavoprotein</keyword>
<dbReference type="InterPro" id="IPR046373">
    <property type="entry name" value="Acyl-CoA_Oxase/DH_mid-dom_sf"/>
</dbReference>
<evidence type="ECO:0000313" key="13">
    <source>
        <dbReference type="EMBL" id="OAQ21662.1"/>
    </source>
</evidence>
<dbReference type="GO" id="GO:0050660">
    <property type="term" value="F:flavin adenine dinucleotide binding"/>
    <property type="evidence" value="ECO:0007669"/>
    <property type="project" value="InterPro"/>
</dbReference>
<evidence type="ECO:0000256" key="7">
    <source>
        <dbReference type="ARBA" id="ARBA00066362"/>
    </source>
</evidence>
<protein>
    <recommendedName>
        <fullName evidence="8">Cyclohex-1-ene-1-carbonyl-CoA dehydrogenase</fullName>
        <ecNumber evidence="7">1.3.8.10</ecNumber>
    </recommendedName>
</protein>
<name>A0A179D896_9BACT</name>
<keyword evidence="6 9" id="KW-0560">Oxidoreductase</keyword>
<evidence type="ECO:0000256" key="4">
    <source>
        <dbReference type="ARBA" id="ARBA00022630"/>
    </source>
</evidence>
<keyword evidence="5 9" id="KW-0274">FAD</keyword>
<dbReference type="PROSITE" id="PS00073">
    <property type="entry name" value="ACYL_COA_DH_2"/>
    <property type="match status" value="1"/>
</dbReference>
<dbReference type="OrthoDB" id="9765339at2"/>
<evidence type="ECO:0000259" key="10">
    <source>
        <dbReference type="Pfam" id="PF00441"/>
    </source>
</evidence>
<dbReference type="PATRIC" id="fig|999894.6.peg.181"/>
<organism evidence="13 14">
    <name type="scientific">Thermosulfurimonas dismutans</name>
    <dbReference type="NCBI Taxonomy" id="999894"/>
    <lineage>
        <taxon>Bacteria</taxon>
        <taxon>Pseudomonadati</taxon>
        <taxon>Thermodesulfobacteriota</taxon>
        <taxon>Thermodesulfobacteria</taxon>
        <taxon>Thermodesulfobacteriales</taxon>
        <taxon>Thermodesulfobacteriaceae</taxon>
        <taxon>Thermosulfurimonas</taxon>
    </lineage>
</organism>